<dbReference type="AlphaFoldDB" id="G2Y322"/>
<organism evidence="2 3">
    <name type="scientific">Botryotinia fuckeliana (strain T4)</name>
    <name type="common">Noble rot fungus</name>
    <name type="synonym">Botrytis cinerea</name>
    <dbReference type="NCBI Taxonomy" id="999810"/>
    <lineage>
        <taxon>Eukaryota</taxon>
        <taxon>Fungi</taxon>
        <taxon>Dikarya</taxon>
        <taxon>Ascomycota</taxon>
        <taxon>Pezizomycotina</taxon>
        <taxon>Leotiomycetes</taxon>
        <taxon>Helotiales</taxon>
        <taxon>Sclerotiniaceae</taxon>
        <taxon>Botrytis</taxon>
    </lineage>
</organism>
<dbReference type="InParanoid" id="G2Y322"/>
<feature type="region of interest" description="Disordered" evidence="1">
    <location>
        <begin position="1"/>
        <end position="22"/>
    </location>
</feature>
<dbReference type="Proteomes" id="UP000008177">
    <property type="component" value="Unplaced contigs"/>
</dbReference>
<evidence type="ECO:0000256" key="1">
    <source>
        <dbReference type="SAM" id="MobiDB-lite"/>
    </source>
</evidence>
<dbReference type="HOGENOM" id="CLU_3142858_0_0_1"/>
<protein>
    <submittedName>
        <fullName evidence="2">Uncharacterized protein</fullName>
    </submittedName>
</protein>
<dbReference type="EMBL" id="FQ790285">
    <property type="protein sequence ID" value="CCD47062.1"/>
    <property type="molecule type" value="Genomic_DNA"/>
</dbReference>
<reference evidence="3" key="1">
    <citation type="journal article" date="2011" name="PLoS Genet.">
        <title>Genomic analysis of the necrotrophic fungal pathogens Sclerotinia sclerotiorum and Botrytis cinerea.</title>
        <authorList>
            <person name="Amselem J."/>
            <person name="Cuomo C.A."/>
            <person name="van Kan J.A."/>
            <person name="Viaud M."/>
            <person name="Benito E.P."/>
            <person name="Couloux A."/>
            <person name="Coutinho P.M."/>
            <person name="de Vries R.P."/>
            <person name="Dyer P.S."/>
            <person name="Fillinger S."/>
            <person name="Fournier E."/>
            <person name="Gout L."/>
            <person name="Hahn M."/>
            <person name="Kohn L."/>
            <person name="Lapalu N."/>
            <person name="Plummer K.M."/>
            <person name="Pradier J.M."/>
            <person name="Quevillon E."/>
            <person name="Sharon A."/>
            <person name="Simon A."/>
            <person name="ten Have A."/>
            <person name="Tudzynski B."/>
            <person name="Tudzynski P."/>
            <person name="Wincker P."/>
            <person name="Andrew M."/>
            <person name="Anthouard V."/>
            <person name="Beever R.E."/>
            <person name="Beffa R."/>
            <person name="Benoit I."/>
            <person name="Bouzid O."/>
            <person name="Brault B."/>
            <person name="Chen Z."/>
            <person name="Choquer M."/>
            <person name="Collemare J."/>
            <person name="Cotton P."/>
            <person name="Danchin E.G."/>
            <person name="Da Silva C."/>
            <person name="Gautier A."/>
            <person name="Giraud C."/>
            <person name="Giraud T."/>
            <person name="Gonzalez C."/>
            <person name="Grossetete S."/>
            <person name="Guldener U."/>
            <person name="Henrissat B."/>
            <person name="Howlett B.J."/>
            <person name="Kodira C."/>
            <person name="Kretschmer M."/>
            <person name="Lappartient A."/>
            <person name="Leroch M."/>
            <person name="Levis C."/>
            <person name="Mauceli E."/>
            <person name="Neuveglise C."/>
            <person name="Oeser B."/>
            <person name="Pearson M."/>
            <person name="Poulain J."/>
            <person name="Poussereau N."/>
            <person name="Quesneville H."/>
            <person name="Rascle C."/>
            <person name="Schumacher J."/>
            <person name="Segurens B."/>
            <person name="Sexton A."/>
            <person name="Silva E."/>
            <person name="Sirven C."/>
            <person name="Soanes D.M."/>
            <person name="Talbot N.J."/>
            <person name="Templeton M."/>
            <person name="Yandava C."/>
            <person name="Yarden O."/>
            <person name="Zeng Q."/>
            <person name="Rollins J.A."/>
            <person name="Lebrun M.H."/>
            <person name="Dickman M."/>
        </authorList>
    </citation>
    <scope>NUCLEOTIDE SEQUENCE [LARGE SCALE GENOMIC DNA]</scope>
    <source>
        <strain evidence="3">T4</strain>
    </source>
</reference>
<evidence type="ECO:0000313" key="2">
    <source>
        <dbReference type="EMBL" id="CCD47062.1"/>
    </source>
</evidence>
<gene>
    <name evidence="2" type="ORF">BofuT4_P039640.1</name>
</gene>
<accession>G2Y322</accession>
<evidence type="ECO:0000313" key="3">
    <source>
        <dbReference type="Proteomes" id="UP000008177"/>
    </source>
</evidence>
<name>G2Y322_BOTF4</name>
<proteinExistence type="predicted"/>
<sequence>MNAKTSDFFGPSGREKESVSLSPKICGERTKRFCIPAGVGEESGDEMMR</sequence>